<organism evidence="2 4">
    <name type="scientific">Rotaria magnacalcarata</name>
    <dbReference type="NCBI Taxonomy" id="392030"/>
    <lineage>
        <taxon>Eukaryota</taxon>
        <taxon>Metazoa</taxon>
        <taxon>Spiralia</taxon>
        <taxon>Gnathifera</taxon>
        <taxon>Rotifera</taxon>
        <taxon>Eurotatoria</taxon>
        <taxon>Bdelloidea</taxon>
        <taxon>Philodinida</taxon>
        <taxon>Philodinidae</taxon>
        <taxon>Rotaria</taxon>
    </lineage>
</organism>
<dbReference type="Proteomes" id="UP000663887">
    <property type="component" value="Unassembled WGS sequence"/>
</dbReference>
<dbReference type="Proteomes" id="UP000663842">
    <property type="component" value="Unassembled WGS sequence"/>
</dbReference>
<sequence>SCKMLINNQPPTGEPRHNYIRLGFLVDTLLLFIVHIFVNEFFGNGNYHPPANGTILAEALPANDITPSDWAYLSLNGLNYIWQVEFYF</sequence>
<gene>
    <name evidence="3" type="ORF">UXM345_LOCUS34609</name>
    <name evidence="2" type="ORF">XDN619_LOCUS4365</name>
</gene>
<keyword evidence="1" id="KW-1133">Transmembrane helix</keyword>
<protein>
    <submittedName>
        <fullName evidence="2">Uncharacterized protein</fullName>
    </submittedName>
</protein>
<comment type="caution">
    <text evidence="2">The sequence shown here is derived from an EMBL/GenBank/DDBJ whole genome shotgun (WGS) entry which is preliminary data.</text>
</comment>
<reference evidence="2" key="1">
    <citation type="submission" date="2021-02" db="EMBL/GenBank/DDBJ databases">
        <authorList>
            <person name="Nowell W R."/>
        </authorList>
    </citation>
    <scope>NUCLEOTIDE SEQUENCE</scope>
</reference>
<keyword evidence="1" id="KW-0812">Transmembrane</keyword>
<proteinExistence type="predicted"/>
<keyword evidence="1" id="KW-0472">Membrane</keyword>
<evidence type="ECO:0000313" key="3">
    <source>
        <dbReference type="EMBL" id="CAF4323676.1"/>
    </source>
</evidence>
<feature type="non-terminal residue" evidence="2">
    <location>
        <position position="1"/>
    </location>
</feature>
<dbReference type="EMBL" id="CAJOBF010012883">
    <property type="protein sequence ID" value="CAF4323676.1"/>
    <property type="molecule type" value="Genomic_DNA"/>
</dbReference>
<evidence type="ECO:0000313" key="2">
    <source>
        <dbReference type="EMBL" id="CAF2022296.1"/>
    </source>
</evidence>
<evidence type="ECO:0000256" key="1">
    <source>
        <dbReference type="SAM" id="Phobius"/>
    </source>
</evidence>
<name>A0A816MYD3_9BILA</name>
<dbReference type="AlphaFoldDB" id="A0A816MYD3"/>
<dbReference type="EMBL" id="CAJNRG010000911">
    <property type="protein sequence ID" value="CAF2022296.1"/>
    <property type="molecule type" value="Genomic_DNA"/>
</dbReference>
<feature type="transmembrane region" description="Helical" evidence="1">
    <location>
        <begin position="19"/>
        <end position="38"/>
    </location>
</feature>
<accession>A0A816MYD3</accession>
<evidence type="ECO:0000313" key="4">
    <source>
        <dbReference type="Proteomes" id="UP000663887"/>
    </source>
</evidence>